<protein>
    <submittedName>
        <fullName evidence="2">Molecular chaperone DjlA</fullName>
    </submittedName>
</protein>
<evidence type="ECO:0000259" key="1">
    <source>
        <dbReference type="PROSITE" id="PS50076"/>
    </source>
</evidence>
<dbReference type="SMART" id="SM00271">
    <property type="entry name" value="DnaJ"/>
    <property type="match status" value="1"/>
</dbReference>
<dbReference type="OrthoDB" id="9782583at2"/>
<dbReference type="Proteomes" id="UP000215405">
    <property type="component" value="Unassembled WGS sequence"/>
</dbReference>
<name>A0A231UX68_9HYPH</name>
<sequence length="248" mass="27643">MNVWSSIGELIRRMPSHAESILLFMTEMFRSFFAGDPENRRKVAFSVAMIALSAKMAKADGVVTQSEVTAFQQIFEIPASESRNVFRLYELAQQDVAGFEAYAKQMAELCGDGGRNDGETTCLTEDVLDGLFHIAKADGVLHERELDFLRIVGSIFGFSDTVFDTIAARHVSLGEADPYAILGLSADASDREVQQRYRELARQWHPDYMIARGVPEEFMEIANQRMAALNAAMAAIQEVRAVPENHRA</sequence>
<evidence type="ECO:0000313" key="3">
    <source>
        <dbReference type="Proteomes" id="UP000215405"/>
    </source>
</evidence>
<dbReference type="SUPFAM" id="SSF158682">
    <property type="entry name" value="TerB-like"/>
    <property type="match status" value="1"/>
</dbReference>
<dbReference type="Pfam" id="PF05099">
    <property type="entry name" value="TerB"/>
    <property type="match status" value="1"/>
</dbReference>
<dbReference type="PROSITE" id="PS50076">
    <property type="entry name" value="DNAJ_2"/>
    <property type="match status" value="1"/>
</dbReference>
<dbReference type="Pfam" id="PF00226">
    <property type="entry name" value="DnaJ"/>
    <property type="match status" value="1"/>
</dbReference>
<dbReference type="AlphaFoldDB" id="A0A231UX68"/>
<dbReference type="RefSeq" id="WP_094077239.1">
    <property type="nucleotide sequence ID" value="NZ_NBYO01000002.1"/>
</dbReference>
<dbReference type="CDD" id="cd06257">
    <property type="entry name" value="DnaJ"/>
    <property type="match status" value="1"/>
</dbReference>
<dbReference type="InterPro" id="IPR036869">
    <property type="entry name" value="J_dom_sf"/>
</dbReference>
<dbReference type="CDD" id="cd07316">
    <property type="entry name" value="terB_like_DjlA"/>
    <property type="match status" value="1"/>
</dbReference>
<dbReference type="Gene3D" id="1.10.287.110">
    <property type="entry name" value="DnaJ domain"/>
    <property type="match status" value="1"/>
</dbReference>
<dbReference type="SUPFAM" id="SSF46565">
    <property type="entry name" value="Chaperone J-domain"/>
    <property type="match status" value="1"/>
</dbReference>
<dbReference type="PRINTS" id="PR00625">
    <property type="entry name" value="JDOMAIN"/>
</dbReference>
<dbReference type="PANTHER" id="PTHR24074">
    <property type="entry name" value="CO-CHAPERONE PROTEIN DJLA"/>
    <property type="match status" value="1"/>
</dbReference>
<dbReference type="InterPro" id="IPR007791">
    <property type="entry name" value="DjlA_N"/>
</dbReference>
<evidence type="ECO:0000313" key="2">
    <source>
        <dbReference type="EMBL" id="OXT00411.1"/>
    </source>
</evidence>
<dbReference type="EMBL" id="NBYO01000002">
    <property type="protein sequence ID" value="OXT00411.1"/>
    <property type="molecule type" value="Genomic_DNA"/>
</dbReference>
<dbReference type="InterPro" id="IPR050817">
    <property type="entry name" value="DjlA_DnaK_co-chaperone"/>
</dbReference>
<reference evidence="3" key="1">
    <citation type="journal article" date="2017" name="Int. J. Syst. Evol. Microbiol.">
        <title>Notoacmeibacter marinus gen. nov., sp. nov., isolated from the gut of a limpet and proposal of Notoacmeibacteraceae fam. nov. in the order Rhizobiales of the class Alphaproteobacteria.</title>
        <authorList>
            <person name="Huang Z."/>
            <person name="Guo F."/>
            <person name="Lai Q."/>
        </authorList>
    </citation>
    <scope>NUCLEOTIDE SEQUENCE [LARGE SCALE GENOMIC DNA]</scope>
    <source>
        <strain evidence="3">XMTR2A4</strain>
    </source>
</reference>
<dbReference type="InterPro" id="IPR029024">
    <property type="entry name" value="TerB-like"/>
</dbReference>
<organism evidence="2 3">
    <name type="scientific">Notoacmeibacter marinus</name>
    <dbReference type="NCBI Taxonomy" id="1876515"/>
    <lineage>
        <taxon>Bacteria</taxon>
        <taxon>Pseudomonadati</taxon>
        <taxon>Pseudomonadota</taxon>
        <taxon>Alphaproteobacteria</taxon>
        <taxon>Hyphomicrobiales</taxon>
        <taxon>Notoacmeibacteraceae</taxon>
        <taxon>Notoacmeibacter</taxon>
    </lineage>
</organism>
<gene>
    <name evidence="2" type="ORF">B7H23_09780</name>
</gene>
<accession>A0A231UX68</accession>
<proteinExistence type="predicted"/>
<keyword evidence="3" id="KW-1185">Reference proteome</keyword>
<feature type="domain" description="J" evidence="1">
    <location>
        <begin position="177"/>
        <end position="248"/>
    </location>
</feature>
<dbReference type="Gene3D" id="1.10.3680.10">
    <property type="entry name" value="TerB-like"/>
    <property type="match status" value="1"/>
</dbReference>
<dbReference type="InterPro" id="IPR001623">
    <property type="entry name" value="DnaJ_domain"/>
</dbReference>
<comment type="caution">
    <text evidence="2">The sequence shown here is derived from an EMBL/GenBank/DDBJ whole genome shotgun (WGS) entry which is preliminary data.</text>
</comment>